<protein>
    <submittedName>
        <fullName evidence="1">Uncharacterized protein</fullName>
    </submittedName>
</protein>
<evidence type="ECO:0000313" key="2">
    <source>
        <dbReference type="Proteomes" id="UP001295423"/>
    </source>
</evidence>
<evidence type="ECO:0000313" key="1">
    <source>
        <dbReference type="EMBL" id="CAJ1970456.1"/>
    </source>
</evidence>
<sequence length="93" mass="10000">MIFEAKQDGRRKGRLVCGGHLVDPRGISTRSTVVKGVSVRLLDMIADHYGLTIVHGDVGNAFITAKCLEEIHSVAGPEFGEREGAVITINKAL</sequence>
<reference evidence="1" key="1">
    <citation type="submission" date="2023-08" db="EMBL/GenBank/DDBJ databases">
        <authorList>
            <person name="Audoor S."/>
            <person name="Bilcke G."/>
        </authorList>
    </citation>
    <scope>NUCLEOTIDE SEQUENCE</scope>
</reference>
<accession>A0AAD2GDR7</accession>
<dbReference type="Proteomes" id="UP001295423">
    <property type="component" value="Unassembled WGS sequence"/>
</dbReference>
<proteinExistence type="predicted"/>
<dbReference type="AlphaFoldDB" id="A0AAD2GDR7"/>
<gene>
    <name evidence="1" type="ORF">CYCCA115_LOCUS24472</name>
</gene>
<dbReference type="EMBL" id="CAKOGP040002521">
    <property type="protein sequence ID" value="CAJ1970456.1"/>
    <property type="molecule type" value="Genomic_DNA"/>
</dbReference>
<name>A0AAD2GDR7_9STRA</name>
<organism evidence="1 2">
    <name type="scientific">Cylindrotheca closterium</name>
    <dbReference type="NCBI Taxonomy" id="2856"/>
    <lineage>
        <taxon>Eukaryota</taxon>
        <taxon>Sar</taxon>
        <taxon>Stramenopiles</taxon>
        <taxon>Ochrophyta</taxon>
        <taxon>Bacillariophyta</taxon>
        <taxon>Bacillariophyceae</taxon>
        <taxon>Bacillariophycidae</taxon>
        <taxon>Bacillariales</taxon>
        <taxon>Bacillariaceae</taxon>
        <taxon>Cylindrotheca</taxon>
    </lineage>
</organism>
<comment type="caution">
    <text evidence="1">The sequence shown here is derived from an EMBL/GenBank/DDBJ whole genome shotgun (WGS) entry which is preliminary data.</text>
</comment>
<keyword evidence="2" id="KW-1185">Reference proteome</keyword>